<dbReference type="Proteomes" id="UP000053477">
    <property type="component" value="Unassembled WGS sequence"/>
</dbReference>
<accession>A0A0H2R5R0</accession>
<keyword evidence="2" id="KW-1185">Reference proteome</keyword>
<dbReference type="EMBL" id="KQ086426">
    <property type="protein sequence ID" value="KLO04813.1"/>
    <property type="molecule type" value="Genomic_DNA"/>
</dbReference>
<name>A0A0H2R5R0_9AGAM</name>
<proteinExistence type="predicted"/>
<protein>
    <recommendedName>
        <fullName evidence="3">F-box domain-containing protein</fullName>
    </recommendedName>
</protein>
<evidence type="ECO:0000313" key="1">
    <source>
        <dbReference type="EMBL" id="KLO04813.1"/>
    </source>
</evidence>
<evidence type="ECO:0008006" key="3">
    <source>
        <dbReference type="Google" id="ProtNLM"/>
    </source>
</evidence>
<dbReference type="InParanoid" id="A0A0H2R5R0"/>
<gene>
    <name evidence="1" type="ORF">SCHPADRAFT_1003189</name>
</gene>
<reference evidence="1 2" key="1">
    <citation type="submission" date="2015-04" db="EMBL/GenBank/DDBJ databases">
        <title>Complete genome sequence of Schizopora paradoxa KUC8140, a cosmopolitan wood degrader in East Asia.</title>
        <authorList>
            <consortium name="DOE Joint Genome Institute"/>
            <person name="Min B."/>
            <person name="Park H."/>
            <person name="Jang Y."/>
            <person name="Kim J.-J."/>
            <person name="Kim K.H."/>
            <person name="Pangilinan J."/>
            <person name="Lipzen A."/>
            <person name="Riley R."/>
            <person name="Grigoriev I.V."/>
            <person name="Spatafora J.W."/>
            <person name="Choi I.-G."/>
        </authorList>
    </citation>
    <scope>NUCLEOTIDE SEQUENCE [LARGE SCALE GENOMIC DNA]</scope>
    <source>
        <strain evidence="1 2">KUC8140</strain>
    </source>
</reference>
<sequence>MDALKSVSCVDVQRNPALRGQIQGIARRLRDLSIISIGFADAMKESCEAFGAVSNKIGIALLPDEVLIMIFDLVLADVEDSDKHITVSCLWKAAVNLSHVDQHFRSVMLDCPRFWTNMSSCGEMVEACFPRTKGLPLKVHLNISYCTDSEERYFDPVLAELLPLAKYWGRLDIIISHIEEDERSFKNTTGETLRQLDAPLLNELNIKAVPFPEFQNFNLDCAQWNSPNLRSVIAFECFPLYLPGLSNVFDLFVMIRVDDEKISEILGEIKRMQNLRYLSLEMSNTHYPGNIDVFERFEFPQVERLRIVSELHFRKDDSSPALKRSIFSSLFFPGAKQLVLEIKGGDYMDYESETDWDENYTRDYLFNTEINRIFRHVDQFPRVKIFAFNILSPRGVHRNSVMRSEAYIPLNMLPSVKHLRLNSNMRFDVKEPEDPDEILFDDEIAVAPRVTGNRLPILDSITLCMRKPSRLAEWVREYLLRVKDREMWNGLFELNLKELKKSGIRSTRYIGDKALNWCEDRVNRTATQERN</sequence>
<dbReference type="AlphaFoldDB" id="A0A0H2R5R0"/>
<organism evidence="1 2">
    <name type="scientific">Schizopora paradoxa</name>
    <dbReference type="NCBI Taxonomy" id="27342"/>
    <lineage>
        <taxon>Eukaryota</taxon>
        <taxon>Fungi</taxon>
        <taxon>Dikarya</taxon>
        <taxon>Basidiomycota</taxon>
        <taxon>Agaricomycotina</taxon>
        <taxon>Agaricomycetes</taxon>
        <taxon>Hymenochaetales</taxon>
        <taxon>Schizoporaceae</taxon>
        <taxon>Schizopora</taxon>
    </lineage>
</organism>
<dbReference type="OrthoDB" id="2993888at2759"/>
<evidence type="ECO:0000313" key="2">
    <source>
        <dbReference type="Proteomes" id="UP000053477"/>
    </source>
</evidence>